<comment type="caution">
    <text evidence="7">The sequence shown here is derived from an EMBL/GenBank/DDBJ whole genome shotgun (WGS) entry which is preliminary data.</text>
</comment>
<keyword evidence="8" id="KW-1185">Reference proteome</keyword>
<evidence type="ECO:0000256" key="1">
    <source>
        <dbReference type="ARBA" id="ARBA00022491"/>
    </source>
</evidence>
<dbReference type="CDD" id="cd01392">
    <property type="entry name" value="HTH_LacI"/>
    <property type="match status" value="1"/>
</dbReference>
<dbReference type="InterPro" id="IPR000843">
    <property type="entry name" value="HTH_LacI"/>
</dbReference>
<dbReference type="GO" id="GO:0000976">
    <property type="term" value="F:transcription cis-regulatory region binding"/>
    <property type="evidence" value="ECO:0007669"/>
    <property type="project" value="TreeGrafter"/>
</dbReference>
<evidence type="ECO:0000256" key="2">
    <source>
        <dbReference type="ARBA" id="ARBA00023015"/>
    </source>
</evidence>
<dbReference type="Proteomes" id="UP000275356">
    <property type="component" value="Unassembled WGS sequence"/>
</dbReference>
<dbReference type="EMBL" id="RKHQ01000001">
    <property type="protein sequence ID" value="ROR97004.1"/>
    <property type="molecule type" value="Genomic_DNA"/>
</dbReference>
<dbReference type="PANTHER" id="PTHR30146">
    <property type="entry name" value="LACI-RELATED TRANSCRIPTIONAL REPRESSOR"/>
    <property type="match status" value="1"/>
</dbReference>
<feature type="compositionally biased region" description="Basic and acidic residues" evidence="5">
    <location>
        <begin position="317"/>
        <end position="327"/>
    </location>
</feature>
<proteinExistence type="predicted"/>
<dbReference type="InterPro" id="IPR010982">
    <property type="entry name" value="Lambda_DNA-bd_dom_sf"/>
</dbReference>
<dbReference type="InterPro" id="IPR028082">
    <property type="entry name" value="Peripla_BP_I"/>
</dbReference>
<dbReference type="SUPFAM" id="SSF53822">
    <property type="entry name" value="Periplasmic binding protein-like I"/>
    <property type="match status" value="1"/>
</dbReference>
<name>A0A3N2DC52_9MICO</name>
<gene>
    <name evidence="7" type="ORF">EDD28_1597</name>
</gene>
<reference evidence="7 8" key="1">
    <citation type="submission" date="2018-11" db="EMBL/GenBank/DDBJ databases">
        <title>Sequencing the genomes of 1000 actinobacteria strains.</title>
        <authorList>
            <person name="Klenk H.-P."/>
        </authorList>
    </citation>
    <scope>NUCLEOTIDE SEQUENCE [LARGE SCALE GENOMIC DNA]</scope>
    <source>
        <strain evidence="7 8">DSM 13521</strain>
    </source>
</reference>
<keyword evidence="4" id="KW-0804">Transcription</keyword>
<dbReference type="Pfam" id="PF00356">
    <property type="entry name" value="LacI"/>
    <property type="match status" value="1"/>
</dbReference>
<dbReference type="SMART" id="SM00354">
    <property type="entry name" value="HTH_LACI"/>
    <property type="match status" value="1"/>
</dbReference>
<feature type="domain" description="HTH lacI-type" evidence="6">
    <location>
        <begin position="5"/>
        <end position="59"/>
    </location>
</feature>
<dbReference type="Gene3D" id="3.40.50.2300">
    <property type="match status" value="2"/>
</dbReference>
<dbReference type="Gene3D" id="1.10.260.40">
    <property type="entry name" value="lambda repressor-like DNA-binding domains"/>
    <property type="match status" value="1"/>
</dbReference>
<sequence length="341" mass="36636">MPRPATSKDVARLAGVSQTTVSYVLRGTGRISPQTRRRVEEACETLHYRPNLAAQSMRTGRTGRLAILTATPGISPGGLLSAAAAATVAVAERYAPEIRVVAVEPELRAESVHDVLGSGSFEGILSFIPLDLEHDPTRARVVVMSEAFDDQMRVTDERIGAQPVRRLMSGLAARGHRRFLHLAGDLEYLSARKRRDAYLAAVAELGLTDLGVHECGWSGERTLEVVRSIGPDLDLEGVAVVAANDILASAAIRGLLERGVRVPDHAVVTGWDDMPTSAFQVPALTTVGVDFAAFGAWAMRTLIARVRDEPEPADPGELQRIHWRESTGDVPEGAPHPPTSG</sequence>
<keyword evidence="3 7" id="KW-0238">DNA-binding</keyword>
<evidence type="ECO:0000256" key="4">
    <source>
        <dbReference type="ARBA" id="ARBA00023163"/>
    </source>
</evidence>
<protein>
    <submittedName>
        <fullName evidence="7">DNA-binding LacI/PurR family transcriptional regulator</fullName>
    </submittedName>
</protein>
<evidence type="ECO:0000313" key="7">
    <source>
        <dbReference type="EMBL" id="ROR97004.1"/>
    </source>
</evidence>
<keyword evidence="2" id="KW-0805">Transcription regulation</keyword>
<dbReference type="GO" id="GO:0003700">
    <property type="term" value="F:DNA-binding transcription factor activity"/>
    <property type="evidence" value="ECO:0007669"/>
    <property type="project" value="TreeGrafter"/>
</dbReference>
<keyword evidence="1" id="KW-0678">Repressor</keyword>
<dbReference type="InterPro" id="IPR046335">
    <property type="entry name" value="LacI/GalR-like_sensor"/>
</dbReference>
<dbReference type="PROSITE" id="PS50932">
    <property type="entry name" value="HTH_LACI_2"/>
    <property type="match status" value="1"/>
</dbReference>
<accession>A0A3N2DC52</accession>
<feature type="region of interest" description="Disordered" evidence="5">
    <location>
        <begin position="310"/>
        <end position="341"/>
    </location>
</feature>
<evidence type="ECO:0000259" key="6">
    <source>
        <dbReference type="PROSITE" id="PS50932"/>
    </source>
</evidence>
<evidence type="ECO:0000313" key="8">
    <source>
        <dbReference type="Proteomes" id="UP000275356"/>
    </source>
</evidence>
<organism evidence="7 8">
    <name type="scientific">Salana multivorans</name>
    <dbReference type="NCBI Taxonomy" id="120377"/>
    <lineage>
        <taxon>Bacteria</taxon>
        <taxon>Bacillati</taxon>
        <taxon>Actinomycetota</taxon>
        <taxon>Actinomycetes</taxon>
        <taxon>Micrococcales</taxon>
        <taxon>Beutenbergiaceae</taxon>
        <taxon>Salana</taxon>
    </lineage>
</organism>
<dbReference type="AlphaFoldDB" id="A0A3N2DC52"/>
<evidence type="ECO:0000256" key="3">
    <source>
        <dbReference type="ARBA" id="ARBA00023125"/>
    </source>
</evidence>
<evidence type="ECO:0000256" key="5">
    <source>
        <dbReference type="SAM" id="MobiDB-lite"/>
    </source>
</evidence>
<dbReference type="PANTHER" id="PTHR30146:SF148">
    <property type="entry name" value="HTH-TYPE TRANSCRIPTIONAL REPRESSOR PURR-RELATED"/>
    <property type="match status" value="1"/>
</dbReference>
<dbReference type="SUPFAM" id="SSF47413">
    <property type="entry name" value="lambda repressor-like DNA-binding domains"/>
    <property type="match status" value="1"/>
</dbReference>
<dbReference type="Pfam" id="PF13377">
    <property type="entry name" value="Peripla_BP_3"/>
    <property type="match status" value="1"/>
</dbReference>